<dbReference type="STRING" id="1470563.SAMN05444000_102134"/>
<keyword evidence="2" id="KW-1185">Reference proteome</keyword>
<dbReference type="Proteomes" id="UP000183982">
    <property type="component" value="Unassembled WGS sequence"/>
</dbReference>
<dbReference type="EMBL" id="FQZQ01000002">
    <property type="protein sequence ID" value="SHI63779.1"/>
    <property type="molecule type" value="Genomic_DNA"/>
</dbReference>
<accession>A0A1M6CS41</accession>
<evidence type="ECO:0000313" key="1">
    <source>
        <dbReference type="EMBL" id="SHI63779.1"/>
    </source>
</evidence>
<protein>
    <submittedName>
        <fullName evidence="1">Uncharacterized protein</fullName>
    </submittedName>
</protein>
<gene>
    <name evidence="1" type="ORF">SAMN05444000_102134</name>
</gene>
<proteinExistence type="predicted"/>
<reference evidence="2" key="1">
    <citation type="submission" date="2016-11" db="EMBL/GenBank/DDBJ databases">
        <authorList>
            <person name="Varghese N."/>
            <person name="Submissions S."/>
        </authorList>
    </citation>
    <scope>NUCLEOTIDE SEQUENCE [LARGE SCALE GENOMIC DNA]</scope>
    <source>
        <strain evidence="2">DSM 100564</strain>
    </source>
</reference>
<organism evidence="1 2">
    <name type="scientific">Shimia gijangensis</name>
    <dbReference type="NCBI Taxonomy" id="1470563"/>
    <lineage>
        <taxon>Bacteria</taxon>
        <taxon>Pseudomonadati</taxon>
        <taxon>Pseudomonadota</taxon>
        <taxon>Alphaproteobacteria</taxon>
        <taxon>Rhodobacterales</taxon>
        <taxon>Roseobacteraceae</taxon>
    </lineage>
</organism>
<sequence>MAAFCFDGTLSELSILMRHLSRDSGNRVTMFDNIAVLHPEQIKEGRWRAPSPLLRLLKLEPVGHLSHAAYPGLQIAVSYILTEQGLFCSGL</sequence>
<evidence type="ECO:0000313" key="2">
    <source>
        <dbReference type="Proteomes" id="UP000183982"/>
    </source>
</evidence>
<name>A0A1M6CS41_9RHOB</name>
<dbReference type="AlphaFoldDB" id="A0A1M6CS41"/>